<dbReference type="PANTHER" id="PTHR35340:SF5">
    <property type="entry name" value="ASST-DOMAIN-CONTAINING PROTEIN"/>
    <property type="match status" value="1"/>
</dbReference>
<gene>
    <name evidence="2" type="ORF">AD945_10425</name>
</gene>
<feature type="chain" id="PRO_5007555737" evidence="1">
    <location>
        <begin position="32"/>
        <end position="454"/>
    </location>
</feature>
<dbReference type="Proteomes" id="UP000075636">
    <property type="component" value="Unassembled WGS sequence"/>
</dbReference>
<sequence length="454" mass="50148">MVSFRLRLSTVATGTMALCTALMTFPDVAKAVPSVVPTGVTRYSPEKAYNSFLLFSGSDNHTHLIDMNGHEVRQWAQAGFPAKYIDPALVQGQKGIIGLQLSEIRGDGTHKIPGATAGFRNRTFGYVDWSDKTLWEWGLQSPEGNARQHHDWARLPDGGTLLLANQNRSIPGGAKPVLDDVIYEIAPDGKIRWTWKAGDHLQEFGFTDSQLQLVTHAENPDYLHINNMQLVGDNHWYRAGDKRFAPDNILIDSREANFIAILDRHSGKVVWRLGPNLPQRRRSEPAVPFAVDQFVGQHDAHLVPEGLPGAGNLIVFDNQGEAGYPARPLQVANGSRILEINPVTAQVVWQYTGENSGGPPWSFYSSFISSVDRLPNGNTLIDEGMNGRFFQVTPTGEIVWEYVSPYSGETPGSSPGKTTRSNWVYRIQPVPYGWVPSTVSHTETVVVPASDPEK</sequence>
<organism evidence="2 3">
    <name type="scientific">Gluconobacter albidus</name>
    <dbReference type="NCBI Taxonomy" id="318683"/>
    <lineage>
        <taxon>Bacteria</taxon>
        <taxon>Pseudomonadati</taxon>
        <taxon>Pseudomonadota</taxon>
        <taxon>Alphaproteobacteria</taxon>
        <taxon>Acetobacterales</taxon>
        <taxon>Acetobacteraceae</taxon>
        <taxon>Gluconobacter</taxon>
    </lineage>
</organism>
<dbReference type="PANTHER" id="PTHR35340">
    <property type="entry name" value="PQQ ENZYME REPEAT PROTEIN-RELATED"/>
    <property type="match status" value="1"/>
</dbReference>
<comment type="caution">
    <text evidence="2">The sequence shown here is derived from an EMBL/GenBank/DDBJ whole genome shotgun (WGS) entry which is preliminary data.</text>
</comment>
<accession>A0A149THT9</accession>
<dbReference type="InterPro" id="IPR015943">
    <property type="entry name" value="WD40/YVTN_repeat-like_dom_sf"/>
</dbReference>
<dbReference type="EMBL" id="LHZR01000109">
    <property type="protein sequence ID" value="KXV47446.1"/>
    <property type="molecule type" value="Genomic_DNA"/>
</dbReference>
<protein>
    <submittedName>
        <fullName evidence="2">ArsR family transcriptional regulator</fullName>
    </submittedName>
</protein>
<dbReference type="RefSeq" id="WP_062108622.1">
    <property type="nucleotide sequence ID" value="NZ_LHZR01000109.1"/>
</dbReference>
<keyword evidence="1" id="KW-0732">Signal</keyword>
<proteinExistence type="predicted"/>
<dbReference type="OrthoDB" id="264813at2"/>
<dbReference type="GO" id="GO:0004062">
    <property type="term" value="F:aryl sulfotransferase activity"/>
    <property type="evidence" value="ECO:0007669"/>
    <property type="project" value="InterPro"/>
</dbReference>
<dbReference type="STRING" id="318683.A0U94_09920"/>
<dbReference type="InterPro" id="IPR010262">
    <property type="entry name" value="Arylsulfotransferase_bact"/>
</dbReference>
<dbReference type="InterPro" id="IPR053143">
    <property type="entry name" value="Arylsulfate_ST"/>
</dbReference>
<dbReference type="PATRIC" id="fig|318683.6.peg.1381"/>
<dbReference type="Pfam" id="PF05935">
    <property type="entry name" value="Arylsulfotrans"/>
    <property type="match status" value="1"/>
</dbReference>
<name>A0A149THT9_9PROT</name>
<dbReference type="Gene3D" id="2.130.10.10">
    <property type="entry name" value="YVTN repeat-like/Quinoprotein amine dehydrogenase"/>
    <property type="match status" value="1"/>
</dbReference>
<dbReference type="SUPFAM" id="SSF63829">
    <property type="entry name" value="Calcium-dependent phosphotriesterase"/>
    <property type="match status" value="1"/>
</dbReference>
<dbReference type="AlphaFoldDB" id="A0A149THT9"/>
<evidence type="ECO:0000313" key="3">
    <source>
        <dbReference type="Proteomes" id="UP000075636"/>
    </source>
</evidence>
<reference evidence="2 3" key="1">
    <citation type="submission" date="2015-06" db="EMBL/GenBank/DDBJ databases">
        <title>Improved classification and identification of acetic acid bacteria using matrix-assisted laser desorption/ionization time-of-flight mass spectrometry; Gluconobacter nephelii and Gluconobacter uchimurae are later heterotypic synonyms of Gluconobacter japonicus and Gluconobacter oxydans, respectively.</title>
        <authorList>
            <person name="Li L."/>
            <person name="Cleenwerck I."/>
            <person name="De Vuyst L."/>
            <person name="Vandamme P."/>
        </authorList>
    </citation>
    <scope>NUCLEOTIDE SEQUENCE [LARGE SCALE GENOMIC DNA]</scope>
    <source>
        <strain evidence="2 3">LMG 1768</strain>
    </source>
</reference>
<evidence type="ECO:0000313" key="2">
    <source>
        <dbReference type="EMBL" id="KXV47446.1"/>
    </source>
</evidence>
<evidence type="ECO:0000256" key="1">
    <source>
        <dbReference type="SAM" id="SignalP"/>
    </source>
</evidence>
<feature type="signal peptide" evidence="1">
    <location>
        <begin position="1"/>
        <end position="31"/>
    </location>
</feature>